<dbReference type="EMBL" id="CP009511">
    <property type="protein sequence ID" value="AKB63081.1"/>
    <property type="molecule type" value="Genomic_DNA"/>
</dbReference>
<gene>
    <name evidence="2" type="ORF">MSMAP_3096</name>
</gene>
<keyword evidence="1" id="KW-0472">Membrane</keyword>
<keyword evidence="1" id="KW-0812">Transmembrane</keyword>
<evidence type="ECO:0000313" key="2">
    <source>
        <dbReference type="EMBL" id="AKB63081.1"/>
    </source>
</evidence>
<accession>A0A0E3LT85</accession>
<dbReference type="AlphaFoldDB" id="A0A0E3LT85"/>
<feature type="transmembrane region" description="Helical" evidence="1">
    <location>
        <begin position="53"/>
        <end position="72"/>
    </location>
</feature>
<sequence>METNNRELESKYHSKLNGDTLLVIGMLALLVGVEGFIIYRILSETWEIASGFFYLYVIFIGLIVSIEAIGCLRVRESIKAHMFEFKYYD</sequence>
<keyword evidence="1" id="KW-1133">Transmembrane helix</keyword>
<name>A0A0E3LT85_METMZ</name>
<proteinExistence type="predicted"/>
<evidence type="ECO:0000256" key="1">
    <source>
        <dbReference type="SAM" id="Phobius"/>
    </source>
</evidence>
<reference evidence="2 3" key="1">
    <citation type="submission" date="2014-07" db="EMBL/GenBank/DDBJ databases">
        <title>Methanogenic archaea and the global carbon cycle.</title>
        <authorList>
            <person name="Henriksen J.R."/>
            <person name="Luke J."/>
            <person name="Reinhart S."/>
            <person name="Benedict M.N."/>
            <person name="Youngblut N.D."/>
            <person name="Metcalf M.E."/>
            <person name="Whitaker R.J."/>
            <person name="Metcalf W.W."/>
        </authorList>
    </citation>
    <scope>NUCLEOTIDE SEQUENCE [LARGE SCALE GENOMIC DNA]</scope>
    <source>
        <strain evidence="2 3">SarPi</strain>
    </source>
</reference>
<dbReference type="Proteomes" id="UP000033116">
    <property type="component" value="Chromosome"/>
</dbReference>
<organism evidence="2 3">
    <name type="scientific">Methanosarcina mazei SarPi</name>
    <dbReference type="NCBI Taxonomy" id="1434115"/>
    <lineage>
        <taxon>Archaea</taxon>
        <taxon>Methanobacteriati</taxon>
        <taxon>Methanobacteriota</taxon>
        <taxon>Stenosarchaea group</taxon>
        <taxon>Methanomicrobia</taxon>
        <taxon>Methanosarcinales</taxon>
        <taxon>Methanosarcinaceae</taxon>
        <taxon>Methanosarcina</taxon>
    </lineage>
</organism>
<dbReference type="HOGENOM" id="CLU_181222_0_0_2"/>
<protein>
    <submittedName>
        <fullName evidence="2">Monomethylamine permease</fullName>
    </submittedName>
</protein>
<feature type="transmembrane region" description="Helical" evidence="1">
    <location>
        <begin position="21"/>
        <end position="41"/>
    </location>
</feature>
<evidence type="ECO:0000313" key="3">
    <source>
        <dbReference type="Proteomes" id="UP000033116"/>
    </source>
</evidence>
<dbReference type="GeneID" id="24852994"/>
<dbReference type="PATRIC" id="fig|1434115.4.peg.3919"/>
<dbReference type="RefSeq" id="WP_011033380.1">
    <property type="nucleotide sequence ID" value="NZ_CP009511.1"/>
</dbReference>